<dbReference type="OrthoDB" id="9816072at2"/>
<dbReference type="InterPro" id="IPR046977">
    <property type="entry name" value="RsmC/RlmG"/>
</dbReference>
<dbReference type="GO" id="GO:0005737">
    <property type="term" value="C:cytoplasm"/>
    <property type="evidence" value="ECO:0007669"/>
    <property type="project" value="UniProtKB-SubCell"/>
</dbReference>
<evidence type="ECO:0000256" key="6">
    <source>
        <dbReference type="HAMAP-Rule" id="MF_01862"/>
    </source>
</evidence>
<keyword evidence="2 6" id="KW-0698">rRNA processing</keyword>
<dbReference type="GO" id="GO:0052914">
    <property type="term" value="F:16S rRNA (guanine(1207)-N(2))-methyltransferase activity"/>
    <property type="evidence" value="ECO:0007669"/>
    <property type="project" value="UniProtKB-EC"/>
</dbReference>
<evidence type="ECO:0000256" key="1">
    <source>
        <dbReference type="ARBA" id="ARBA00022490"/>
    </source>
</evidence>
<keyword evidence="1 6" id="KW-0963">Cytoplasm</keyword>
<evidence type="ECO:0000313" key="9">
    <source>
        <dbReference type="EMBL" id="BBI01265.1"/>
    </source>
</evidence>
<dbReference type="Proteomes" id="UP000317544">
    <property type="component" value="Chromosome"/>
</dbReference>
<dbReference type="GO" id="GO:0003676">
    <property type="term" value="F:nucleic acid binding"/>
    <property type="evidence" value="ECO:0007669"/>
    <property type="project" value="InterPro"/>
</dbReference>
<dbReference type="Pfam" id="PF05175">
    <property type="entry name" value="MTS"/>
    <property type="match status" value="1"/>
</dbReference>
<dbReference type="SUPFAM" id="SSF53335">
    <property type="entry name" value="S-adenosyl-L-methionine-dependent methyltransferases"/>
    <property type="match status" value="1"/>
</dbReference>
<evidence type="ECO:0000256" key="3">
    <source>
        <dbReference type="ARBA" id="ARBA00022603"/>
    </source>
</evidence>
<keyword evidence="3 6" id="KW-0489">Methyltransferase</keyword>
<gene>
    <name evidence="6 9" type="primary">rsmC</name>
    <name evidence="9" type="ORF">BUCNMO_258</name>
</gene>
<organism evidence="9 10">
    <name type="scientific">Buchnera aphidicola</name>
    <name type="common">Nipponaphis monzeni</name>
    <dbReference type="NCBI Taxonomy" id="2495405"/>
    <lineage>
        <taxon>Bacteria</taxon>
        <taxon>Pseudomonadati</taxon>
        <taxon>Pseudomonadota</taxon>
        <taxon>Gammaproteobacteria</taxon>
        <taxon>Enterobacterales</taxon>
        <taxon>Erwiniaceae</taxon>
        <taxon>Buchnera</taxon>
    </lineage>
</organism>
<evidence type="ECO:0000256" key="4">
    <source>
        <dbReference type="ARBA" id="ARBA00022679"/>
    </source>
</evidence>
<dbReference type="InterPro" id="IPR029063">
    <property type="entry name" value="SAM-dependent_MTases_sf"/>
</dbReference>
<dbReference type="PANTHER" id="PTHR47816:SF4">
    <property type="entry name" value="RIBOSOMAL RNA SMALL SUBUNIT METHYLTRANSFERASE C"/>
    <property type="match status" value="1"/>
</dbReference>
<comment type="subcellular location">
    <subcellularLocation>
        <location evidence="6">Cytoplasm</location>
    </subcellularLocation>
</comment>
<accession>A0A455TAD2</accession>
<name>A0A455TAD2_9GAMM</name>
<comment type="function">
    <text evidence="6">Specifically methylates the guanine in position 1207 of 16S rRNA in the 30S particle.</text>
</comment>
<evidence type="ECO:0000313" key="10">
    <source>
        <dbReference type="Proteomes" id="UP000317544"/>
    </source>
</evidence>
<feature type="domain" description="Methyltransferase small" evidence="7">
    <location>
        <begin position="166"/>
        <end position="333"/>
    </location>
</feature>
<protein>
    <recommendedName>
        <fullName evidence="6">Ribosomal RNA small subunit methyltransferase C</fullName>
        <ecNumber evidence="6">2.1.1.172</ecNumber>
    </recommendedName>
    <alternativeName>
        <fullName evidence="6">16S rRNA m2G1207 methyltransferase</fullName>
    </alternativeName>
    <alternativeName>
        <fullName evidence="6">rRNA (guanine-N(2)-)-methyltransferase RsmC</fullName>
    </alternativeName>
</protein>
<evidence type="ECO:0000256" key="2">
    <source>
        <dbReference type="ARBA" id="ARBA00022552"/>
    </source>
</evidence>
<dbReference type="EC" id="2.1.1.172" evidence="6"/>
<comment type="similarity">
    <text evidence="6">Belongs to the methyltransferase superfamily. RsmC family.</text>
</comment>
<sequence>MKITESIKIILKNSYLFKNKNVVFSGCIKEYIFDNILTNSTKLHFFNYHYWSIFHQFLYKNSYFGLKINEKITKNVNILVYFWPKNKLNATFQLINLLSSMPENIELFIAGENRSGVKSAINLLKQWVSLKNFDKSRKCILIRGLVSQKPKFFLANFFKKYIWNSYNIKVLPGVFGFNKVDAGSILLMSTFIGNTKKKILDIGCGSGVLAVAIAKKSLLKVNLTLIDVNIESLISSKETLKINMIKGSVLASNLFSRITGKFDLIISNPPFHNNLNTNKKTIQKLIKYSKNYLYPKGELRLVINNSLFYQNYILKIFGNCKILVNNNGYKVYQSYLE</sequence>
<dbReference type="InterPro" id="IPR007848">
    <property type="entry name" value="Small_mtfrase_dom"/>
</dbReference>
<keyword evidence="4 6" id="KW-0808">Transferase</keyword>
<dbReference type="InterPro" id="IPR013675">
    <property type="entry name" value="Mtase_sm_N"/>
</dbReference>
<dbReference type="Gene3D" id="3.40.50.150">
    <property type="entry name" value="Vaccinia Virus protein VP39"/>
    <property type="match status" value="2"/>
</dbReference>
<evidence type="ECO:0000259" key="7">
    <source>
        <dbReference type="Pfam" id="PF05175"/>
    </source>
</evidence>
<dbReference type="EMBL" id="AP019379">
    <property type="protein sequence ID" value="BBI01265.1"/>
    <property type="molecule type" value="Genomic_DNA"/>
</dbReference>
<dbReference type="PANTHER" id="PTHR47816">
    <property type="entry name" value="RIBOSOMAL RNA SMALL SUBUNIT METHYLTRANSFERASE C"/>
    <property type="match status" value="1"/>
</dbReference>
<dbReference type="HAMAP" id="MF_01862">
    <property type="entry name" value="16SrRNA_methyltr_C"/>
    <property type="match status" value="1"/>
</dbReference>
<dbReference type="NCBIfam" id="NF007023">
    <property type="entry name" value="PRK09489.1"/>
    <property type="match status" value="1"/>
</dbReference>
<evidence type="ECO:0000256" key="5">
    <source>
        <dbReference type="ARBA" id="ARBA00022691"/>
    </source>
</evidence>
<dbReference type="CDD" id="cd02440">
    <property type="entry name" value="AdoMet_MTases"/>
    <property type="match status" value="1"/>
</dbReference>
<comment type="subunit">
    <text evidence="6">Monomer.</text>
</comment>
<comment type="catalytic activity">
    <reaction evidence="6">
        <text>guanosine(1207) in 16S rRNA + S-adenosyl-L-methionine = N(2)-methylguanosine(1207) in 16S rRNA + S-adenosyl-L-homocysteine + H(+)</text>
        <dbReference type="Rhea" id="RHEA:42736"/>
        <dbReference type="Rhea" id="RHEA-COMP:10213"/>
        <dbReference type="Rhea" id="RHEA-COMP:10214"/>
        <dbReference type="ChEBI" id="CHEBI:15378"/>
        <dbReference type="ChEBI" id="CHEBI:57856"/>
        <dbReference type="ChEBI" id="CHEBI:59789"/>
        <dbReference type="ChEBI" id="CHEBI:74269"/>
        <dbReference type="ChEBI" id="CHEBI:74481"/>
        <dbReference type="EC" id="2.1.1.172"/>
    </reaction>
</comment>
<feature type="domain" description="Methyltransferase small N-terminal" evidence="8">
    <location>
        <begin position="9"/>
        <end position="161"/>
    </location>
</feature>
<evidence type="ECO:0000259" key="8">
    <source>
        <dbReference type="Pfam" id="PF08468"/>
    </source>
</evidence>
<dbReference type="PROSITE" id="PS00092">
    <property type="entry name" value="N6_MTASE"/>
    <property type="match status" value="1"/>
</dbReference>
<proteinExistence type="inferred from homology"/>
<dbReference type="InterPro" id="IPR023543">
    <property type="entry name" value="rRNA_ssu_MeTfrase_C"/>
</dbReference>
<dbReference type="Pfam" id="PF08468">
    <property type="entry name" value="MTS_N"/>
    <property type="match status" value="1"/>
</dbReference>
<dbReference type="RefSeq" id="WP_158344914.1">
    <property type="nucleotide sequence ID" value="NZ_AP019379.1"/>
</dbReference>
<reference evidence="9 10" key="1">
    <citation type="journal article" date="2019" name="Proc. Natl. Acad. Sci. U.S.A.">
        <title>Exaggeration and cooption of innate immunity for social defense.</title>
        <authorList>
            <person name="Kutsukake M."/>
            <person name="Moriyama M."/>
            <person name="Shigenobu S."/>
            <person name="Meng X.-Y."/>
            <person name="Nikoh N."/>
            <person name="Noda C."/>
            <person name="Kobayashi S."/>
            <person name="Fukatsu T."/>
        </authorList>
    </citation>
    <scope>NUCLEOTIDE SEQUENCE [LARGE SCALE GENOMIC DNA]</scope>
    <source>
        <strain evidence="9 10">Nmo</strain>
    </source>
</reference>
<dbReference type="InterPro" id="IPR002052">
    <property type="entry name" value="DNA_methylase_N6_adenine_CS"/>
</dbReference>
<dbReference type="AlphaFoldDB" id="A0A455TAD2"/>
<keyword evidence="5 6" id="KW-0949">S-adenosyl-L-methionine</keyword>
<keyword evidence="10" id="KW-1185">Reference proteome</keyword>